<dbReference type="BioCyc" id="RPAL316057:RPD_RS10910-MONOMER"/>
<evidence type="ECO:0000259" key="4">
    <source>
        <dbReference type="PROSITE" id="PS50043"/>
    </source>
</evidence>
<dbReference type="HOGENOM" id="CLU_072786_4_1_5"/>
<evidence type="ECO:0000313" key="6">
    <source>
        <dbReference type="Proteomes" id="UP000001818"/>
    </source>
</evidence>
<dbReference type="PANTHER" id="PTHR44688:SF16">
    <property type="entry name" value="DNA-BINDING TRANSCRIPTIONAL ACTIVATOR DEVR_DOSR"/>
    <property type="match status" value="1"/>
</dbReference>
<keyword evidence="1" id="KW-0805">Transcription regulation</keyword>
<name>Q138T0_RHOPS</name>
<evidence type="ECO:0000256" key="2">
    <source>
        <dbReference type="ARBA" id="ARBA00023125"/>
    </source>
</evidence>
<dbReference type="GO" id="GO:0006355">
    <property type="term" value="P:regulation of DNA-templated transcription"/>
    <property type="evidence" value="ECO:0007669"/>
    <property type="project" value="InterPro"/>
</dbReference>
<proteinExistence type="predicted"/>
<dbReference type="InterPro" id="IPR036693">
    <property type="entry name" value="TF_LuxR_autoind-bd_dom_sf"/>
</dbReference>
<accession>Q138T0</accession>
<dbReference type="InterPro" id="IPR036388">
    <property type="entry name" value="WH-like_DNA-bd_sf"/>
</dbReference>
<dbReference type="STRING" id="316057.RPD_2174"/>
<dbReference type="SUPFAM" id="SSF75516">
    <property type="entry name" value="Pheromone-binding domain of LuxR-like quorum-sensing transcription factors"/>
    <property type="match status" value="1"/>
</dbReference>
<feature type="domain" description="HTH luxR-type" evidence="4">
    <location>
        <begin position="172"/>
        <end position="237"/>
    </location>
</feature>
<reference evidence="5 6" key="1">
    <citation type="submission" date="2006-03" db="EMBL/GenBank/DDBJ databases">
        <title>Complete sequence of Rhodopseudomonas palustris BisB5.</title>
        <authorList>
            <consortium name="US DOE Joint Genome Institute"/>
            <person name="Copeland A."/>
            <person name="Lucas S."/>
            <person name="Lapidus A."/>
            <person name="Barry K."/>
            <person name="Detter J.C."/>
            <person name="Glavina del Rio T."/>
            <person name="Hammon N."/>
            <person name="Israni S."/>
            <person name="Dalin E."/>
            <person name="Tice H."/>
            <person name="Pitluck S."/>
            <person name="Chain P."/>
            <person name="Malfatti S."/>
            <person name="Shin M."/>
            <person name="Vergez L."/>
            <person name="Schmutz J."/>
            <person name="Larimer F."/>
            <person name="Land M."/>
            <person name="Hauser L."/>
            <person name="Pelletier D.A."/>
            <person name="Kyrpides N."/>
            <person name="Lykidis A."/>
            <person name="Oda Y."/>
            <person name="Harwood C.S."/>
            <person name="Richardson P."/>
        </authorList>
    </citation>
    <scope>NUCLEOTIDE SEQUENCE [LARGE SCALE GENOMIC DNA]</scope>
    <source>
        <strain evidence="5 6">BisB5</strain>
    </source>
</reference>
<sequence length="240" mass="26496">MSRRALDETLHFVGNVERADTPDAVALALLAAVQVHGFSHVIAGVIPTPGTSAKEQIANVVLHQWPDVWSRRYFSKGYIFTDPAIRRVTSSMVPFSWTELWDHDSPAGHRILGEAAEFGLKEGFTVPMVTLDGHSAGLSIAGAITELPPHLRGPVQMMAIYSFARAAHLRERPPAPVTLTIREADVLHWIAEGKTDWEIARILQVSEHLVDKVARQIKSKFQVVNRVQAVVQAMRAGVIH</sequence>
<evidence type="ECO:0000313" key="5">
    <source>
        <dbReference type="EMBL" id="ABE39409.1"/>
    </source>
</evidence>
<dbReference type="InterPro" id="IPR005143">
    <property type="entry name" value="TF_LuxR_autoind-bd_dom"/>
</dbReference>
<keyword evidence="2" id="KW-0238">DNA-binding</keyword>
<dbReference type="InterPro" id="IPR016032">
    <property type="entry name" value="Sig_transdc_resp-reg_C-effctor"/>
</dbReference>
<dbReference type="CDD" id="cd06170">
    <property type="entry name" value="LuxR_C_like"/>
    <property type="match status" value="1"/>
</dbReference>
<dbReference type="Gene3D" id="3.30.450.80">
    <property type="entry name" value="Transcription factor LuxR-like, autoinducer-binding domain"/>
    <property type="match status" value="1"/>
</dbReference>
<organism evidence="5 6">
    <name type="scientific">Rhodopseudomonas palustris (strain BisB5)</name>
    <dbReference type="NCBI Taxonomy" id="316057"/>
    <lineage>
        <taxon>Bacteria</taxon>
        <taxon>Pseudomonadati</taxon>
        <taxon>Pseudomonadota</taxon>
        <taxon>Alphaproteobacteria</taxon>
        <taxon>Hyphomicrobiales</taxon>
        <taxon>Nitrobacteraceae</taxon>
        <taxon>Rhodopseudomonas</taxon>
    </lineage>
</organism>
<dbReference type="InterPro" id="IPR000792">
    <property type="entry name" value="Tscrpt_reg_LuxR_C"/>
</dbReference>
<dbReference type="EMBL" id="CP000283">
    <property type="protein sequence ID" value="ABE39409.1"/>
    <property type="molecule type" value="Genomic_DNA"/>
</dbReference>
<gene>
    <name evidence="5" type="ordered locus">RPD_2174</name>
</gene>
<dbReference type="SMART" id="SM00421">
    <property type="entry name" value="HTH_LUXR"/>
    <property type="match status" value="1"/>
</dbReference>
<protein>
    <submittedName>
        <fullName evidence="5">Regulatory protein, LuxR</fullName>
    </submittedName>
</protein>
<dbReference type="PROSITE" id="PS50043">
    <property type="entry name" value="HTH_LUXR_2"/>
    <property type="match status" value="1"/>
</dbReference>
<dbReference type="Proteomes" id="UP000001818">
    <property type="component" value="Chromosome"/>
</dbReference>
<dbReference type="KEGG" id="rpd:RPD_2174"/>
<dbReference type="Pfam" id="PF00196">
    <property type="entry name" value="GerE"/>
    <property type="match status" value="1"/>
</dbReference>
<dbReference type="PANTHER" id="PTHR44688">
    <property type="entry name" value="DNA-BINDING TRANSCRIPTIONAL ACTIVATOR DEVR_DOSR"/>
    <property type="match status" value="1"/>
</dbReference>
<dbReference type="Gene3D" id="1.10.10.10">
    <property type="entry name" value="Winged helix-like DNA-binding domain superfamily/Winged helix DNA-binding domain"/>
    <property type="match status" value="1"/>
</dbReference>
<evidence type="ECO:0000256" key="3">
    <source>
        <dbReference type="ARBA" id="ARBA00023163"/>
    </source>
</evidence>
<dbReference type="AlphaFoldDB" id="Q138T0"/>
<dbReference type="SUPFAM" id="SSF46894">
    <property type="entry name" value="C-terminal effector domain of the bipartite response regulators"/>
    <property type="match status" value="1"/>
</dbReference>
<evidence type="ECO:0000256" key="1">
    <source>
        <dbReference type="ARBA" id="ARBA00023015"/>
    </source>
</evidence>
<dbReference type="GO" id="GO:0003677">
    <property type="term" value="F:DNA binding"/>
    <property type="evidence" value="ECO:0007669"/>
    <property type="project" value="UniProtKB-KW"/>
</dbReference>
<keyword evidence="3" id="KW-0804">Transcription</keyword>
<dbReference type="Pfam" id="PF03472">
    <property type="entry name" value="Autoind_bind"/>
    <property type="match status" value="1"/>
</dbReference>
<dbReference type="eggNOG" id="COG2771">
    <property type="taxonomic scope" value="Bacteria"/>
</dbReference>